<dbReference type="AlphaFoldDB" id="A0A5E4PG22"/>
<evidence type="ECO:0008006" key="8">
    <source>
        <dbReference type="Google" id="ProtNLM"/>
    </source>
</evidence>
<sequence>MTIPQWTLLGFAVWTLLVLISTIGITRWYLILCGQNQPREFRADEPHGSPRYRRAMRAHVNCVENLPVYGSIIFIITLLKLDNALLDVLAVTFMTARICQTITHVAFTDTNRMVLIRFAFFFTQLIIMFWMAVWAVCVASA</sequence>
<keyword evidence="4 5" id="KW-0472">Membrane</keyword>
<dbReference type="Gene3D" id="1.20.120.550">
    <property type="entry name" value="Membrane associated eicosanoid/glutathione metabolism-like domain"/>
    <property type="match status" value="1"/>
</dbReference>
<dbReference type="Proteomes" id="UP000324194">
    <property type="component" value="Chromosome 1"/>
</dbReference>
<organism evidence="6 7">
    <name type="scientific">Aquicella siphonis</name>
    <dbReference type="NCBI Taxonomy" id="254247"/>
    <lineage>
        <taxon>Bacteria</taxon>
        <taxon>Pseudomonadati</taxon>
        <taxon>Pseudomonadota</taxon>
        <taxon>Gammaproteobacteria</taxon>
        <taxon>Legionellales</taxon>
        <taxon>Coxiellaceae</taxon>
        <taxon>Aquicella</taxon>
    </lineage>
</organism>
<proteinExistence type="predicted"/>
<dbReference type="GO" id="GO:0016020">
    <property type="term" value="C:membrane"/>
    <property type="evidence" value="ECO:0007669"/>
    <property type="project" value="UniProtKB-SubCell"/>
</dbReference>
<dbReference type="RefSeq" id="WP_148338764.1">
    <property type="nucleotide sequence ID" value="NZ_LR699119.1"/>
</dbReference>
<feature type="transmembrane region" description="Helical" evidence="5">
    <location>
        <begin position="58"/>
        <end position="79"/>
    </location>
</feature>
<evidence type="ECO:0000256" key="1">
    <source>
        <dbReference type="ARBA" id="ARBA00004370"/>
    </source>
</evidence>
<keyword evidence="2 5" id="KW-0812">Transmembrane</keyword>
<dbReference type="SUPFAM" id="SSF161084">
    <property type="entry name" value="MAPEG domain-like"/>
    <property type="match status" value="1"/>
</dbReference>
<comment type="subcellular location">
    <subcellularLocation>
        <location evidence="1">Membrane</location>
    </subcellularLocation>
</comment>
<dbReference type="InterPro" id="IPR001129">
    <property type="entry name" value="Membr-assoc_MAPEG"/>
</dbReference>
<dbReference type="OrthoDB" id="343936at2"/>
<keyword evidence="7" id="KW-1185">Reference proteome</keyword>
<feature type="transmembrane region" description="Helical" evidence="5">
    <location>
        <begin position="6"/>
        <end position="30"/>
    </location>
</feature>
<feature type="transmembrane region" description="Helical" evidence="5">
    <location>
        <begin position="85"/>
        <end position="107"/>
    </location>
</feature>
<dbReference type="EMBL" id="LR699119">
    <property type="protein sequence ID" value="VVC75458.1"/>
    <property type="molecule type" value="Genomic_DNA"/>
</dbReference>
<name>A0A5E4PG22_9COXI</name>
<evidence type="ECO:0000313" key="6">
    <source>
        <dbReference type="EMBL" id="VVC75458.1"/>
    </source>
</evidence>
<gene>
    <name evidence="6" type="ORF">AQUSIP_07480</name>
</gene>
<protein>
    <recommendedName>
        <fullName evidence="8">MAPEG family protein</fullName>
    </recommendedName>
</protein>
<evidence type="ECO:0000256" key="2">
    <source>
        <dbReference type="ARBA" id="ARBA00022692"/>
    </source>
</evidence>
<evidence type="ECO:0000256" key="3">
    <source>
        <dbReference type="ARBA" id="ARBA00022989"/>
    </source>
</evidence>
<accession>A0A5E4PG22</accession>
<reference evidence="6 7" key="1">
    <citation type="submission" date="2019-08" db="EMBL/GenBank/DDBJ databases">
        <authorList>
            <person name="Guy L."/>
        </authorList>
    </citation>
    <scope>NUCLEOTIDE SEQUENCE [LARGE SCALE GENOMIC DNA]</scope>
    <source>
        <strain evidence="6 7">SGT-108</strain>
    </source>
</reference>
<evidence type="ECO:0000256" key="5">
    <source>
        <dbReference type="SAM" id="Phobius"/>
    </source>
</evidence>
<feature type="transmembrane region" description="Helical" evidence="5">
    <location>
        <begin position="114"/>
        <end position="136"/>
    </location>
</feature>
<dbReference type="KEGG" id="asip:AQUSIP_07480"/>
<evidence type="ECO:0000256" key="4">
    <source>
        <dbReference type="ARBA" id="ARBA00023136"/>
    </source>
</evidence>
<keyword evidence="3 5" id="KW-1133">Transmembrane helix</keyword>
<evidence type="ECO:0000313" key="7">
    <source>
        <dbReference type="Proteomes" id="UP000324194"/>
    </source>
</evidence>
<dbReference type="InterPro" id="IPR023352">
    <property type="entry name" value="MAPEG-like_dom_sf"/>
</dbReference>
<dbReference type="Pfam" id="PF01124">
    <property type="entry name" value="MAPEG"/>
    <property type="match status" value="1"/>
</dbReference>